<dbReference type="CDD" id="cd11648">
    <property type="entry name" value="RsmI"/>
    <property type="match status" value="1"/>
</dbReference>
<dbReference type="InterPro" id="IPR008189">
    <property type="entry name" value="rRNA_ssu_MeTfrase_I"/>
</dbReference>
<dbReference type="PIRSF" id="PIRSF005917">
    <property type="entry name" value="MTase_YraL"/>
    <property type="match status" value="1"/>
</dbReference>
<dbReference type="Gene3D" id="3.40.1010.10">
    <property type="entry name" value="Cobalt-precorrin-4 Transmethylase, Domain 1"/>
    <property type="match status" value="1"/>
</dbReference>
<sequence length="226" mass="25211">MPGKLTIVGTPIGNMLDMTIRGIKALREADVILAEDTRRTLKLLKFYRIENKQILSYGVHNQTKSIPSILKLLSEGKKVCLVTDSGMPSVADPGGHLVDACWRKGIELDVMPGPSALTCAMALCGFDTSRVLFTGFLPRGKKRRKFLREMKGKKLVLVFFEAAIRMQATLKDVLEILGDCEIFVGREMTKMFQQLYRGKVSEALELFKDTKGEITVALNLKGREES</sequence>
<dbReference type="KEGG" id="phy:AJ81_05505"/>
<dbReference type="AlphaFoldDB" id="A0A0X1KR50"/>
<dbReference type="Pfam" id="PF00590">
    <property type="entry name" value="TP_methylase"/>
    <property type="match status" value="1"/>
</dbReference>
<keyword evidence="1 6" id="KW-0963">Cytoplasm</keyword>
<dbReference type="Gene3D" id="3.30.950.10">
    <property type="entry name" value="Methyltransferase, Cobalt-precorrin-4 Transmethylase, Domain 2"/>
    <property type="match status" value="1"/>
</dbReference>
<dbReference type="Proteomes" id="UP000077469">
    <property type="component" value="Chromosome"/>
</dbReference>
<evidence type="ECO:0000256" key="4">
    <source>
        <dbReference type="ARBA" id="ARBA00022679"/>
    </source>
</evidence>
<protein>
    <recommendedName>
        <fullName evidence="6">Ribosomal RNA small subunit methyltransferase I</fullName>
        <ecNumber evidence="6">2.1.1.198</ecNumber>
    </recommendedName>
    <alternativeName>
        <fullName evidence="6">16S rRNA 2'-O-ribose C1402 methyltransferase</fullName>
    </alternativeName>
    <alternativeName>
        <fullName evidence="6">rRNA (cytidine-2'-O-)-methyltransferase RsmI</fullName>
    </alternativeName>
</protein>
<dbReference type="InterPro" id="IPR035996">
    <property type="entry name" value="4pyrrol_Methylase_sf"/>
</dbReference>
<comment type="function">
    <text evidence="6">Catalyzes the 2'-O-methylation of the ribose of cytidine 1402 (C1402) in 16S rRNA.</text>
</comment>
<keyword evidence="3 6" id="KW-0489">Methyltransferase</keyword>
<evidence type="ECO:0000256" key="5">
    <source>
        <dbReference type="ARBA" id="ARBA00022691"/>
    </source>
</evidence>
<keyword evidence="4 6" id="KW-0808">Transferase</keyword>
<evidence type="ECO:0000259" key="7">
    <source>
        <dbReference type="Pfam" id="PF00590"/>
    </source>
</evidence>
<feature type="domain" description="Tetrapyrrole methylase" evidence="7">
    <location>
        <begin position="4"/>
        <end position="203"/>
    </location>
</feature>
<evidence type="ECO:0000256" key="2">
    <source>
        <dbReference type="ARBA" id="ARBA00022552"/>
    </source>
</evidence>
<keyword evidence="9" id="KW-1185">Reference proteome</keyword>
<dbReference type="InterPro" id="IPR014776">
    <property type="entry name" value="4pyrrole_Mease_sub2"/>
</dbReference>
<dbReference type="EMBL" id="CP007141">
    <property type="protein sequence ID" value="AJC73742.1"/>
    <property type="molecule type" value="Genomic_DNA"/>
</dbReference>
<dbReference type="STRING" id="1123384.AJ81_05505"/>
<gene>
    <name evidence="6" type="primary">rsmI</name>
    <name evidence="8" type="ORF">AJ81_05505</name>
</gene>
<dbReference type="SUPFAM" id="SSF53790">
    <property type="entry name" value="Tetrapyrrole methylase"/>
    <property type="match status" value="1"/>
</dbReference>
<organism evidence="8 9">
    <name type="scientific">Pseudothermotoga hypogea DSM 11164 = NBRC 106472</name>
    <dbReference type="NCBI Taxonomy" id="1123384"/>
    <lineage>
        <taxon>Bacteria</taxon>
        <taxon>Thermotogati</taxon>
        <taxon>Thermotogota</taxon>
        <taxon>Thermotogae</taxon>
        <taxon>Thermotogales</taxon>
        <taxon>Thermotogaceae</taxon>
        <taxon>Pseudothermotoga</taxon>
    </lineage>
</organism>
<dbReference type="InterPro" id="IPR014777">
    <property type="entry name" value="4pyrrole_Mease_sub1"/>
</dbReference>
<dbReference type="PaxDb" id="1123384-AJ81_05505"/>
<keyword evidence="2 6" id="KW-0698">rRNA processing</keyword>
<comment type="subcellular location">
    <subcellularLocation>
        <location evidence="6">Cytoplasm</location>
    </subcellularLocation>
</comment>
<dbReference type="GO" id="GO:0005737">
    <property type="term" value="C:cytoplasm"/>
    <property type="evidence" value="ECO:0007669"/>
    <property type="project" value="UniProtKB-SubCell"/>
</dbReference>
<name>A0A0X1KR50_9THEM</name>
<dbReference type="OrthoDB" id="9809084at2"/>
<dbReference type="InterPro" id="IPR000878">
    <property type="entry name" value="4pyrrol_Mease"/>
</dbReference>
<comment type="catalytic activity">
    <reaction evidence="6">
        <text>cytidine(1402) in 16S rRNA + S-adenosyl-L-methionine = 2'-O-methylcytidine(1402) in 16S rRNA + S-adenosyl-L-homocysteine + H(+)</text>
        <dbReference type="Rhea" id="RHEA:42924"/>
        <dbReference type="Rhea" id="RHEA-COMP:10285"/>
        <dbReference type="Rhea" id="RHEA-COMP:10286"/>
        <dbReference type="ChEBI" id="CHEBI:15378"/>
        <dbReference type="ChEBI" id="CHEBI:57856"/>
        <dbReference type="ChEBI" id="CHEBI:59789"/>
        <dbReference type="ChEBI" id="CHEBI:74495"/>
        <dbReference type="ChEBI" id="CHEBI:82748"/>
        <dbReference type="EC" id="2.1.1.198"/>
    </reaction>
</comment>
<accession>A0A0X1KR50</accession>
<comment type="similarity">
    <text evidence="6">Belongs to the methyltransferase superfamily. RsmI family.</text>
</comment>
<reference evidence="8 9" key="1">
    <citation type="submission" date="2014-01" db="EMBL/GenBank/DDBJ databases">
        <title>Genome sequencing of Thermotog hypogea.</title>
        <authorList>
            <person name="Zhang X."/>
            <person name="Alvare G."/>
            <person name="Fristensky B."/>
            <person name="Chen L."/>
            <person name="Suen T."/>
            <person name="Chen Q."/>
            <person name="Ma K."/>
        </authorList>
    </citation>
    <scope>NUCLEOTIDE SEQUENCE [LARGE SCALE GENOMIC DNA]</scope>
    <source>
        <strain evidence="8 9">DSM 11164</strain>
    </source>
</reference>
<keyword evidence="5 6" id="KW-0949">S-adenosyl-L-methionine</keyword>
<dbReference type="NCBIfam" id="TIGR00096">
    <property type="entry name" value="16S rRNA (cytidine(1402)-2'-O)-methyltransferase"/>
    <property type="match status" value="1"/>
</dbReference>
<evidence type="ECO:0000256" key="1">
    <source>
        <dbReference type="ARBA" id="ARBA00022490"/>
    </source>
</evidence>
<dbReference type="EC" id="2.1.1.198" evidence="6"/>
<dbReference type="PANTHER" id="PTHR46111:SF1">
    <property type="entry name" value="RIBOSOMAL RNA SMALL SUBUNIT METHYLTRANSFERASE I"/>
    <property type="match status" value="1"/>
</dbReference>
<dbReference type="PANTHER" id="PTHR46111">
    <property type="entry name" value="RIBOSOMAL RNA SMALL SUBUNIT METHYLTRANSFERASE I"/>
    <property type="match status" value="1"/>
</dbReference>
<evidence type="ECO:0000313" key="9">
    <source>
        <dbReference type="Proteomes" id="UP000077469"/>
    </source>
</evidence>
<dbReference type="GO" id="GO:0070677">
    <property type="term" value="F:rRNA (cytosine-2'-O-)-methyltransferase activity"/>
    <property type="evidence" value="ECO:0007669"/>
    <property type="project" value="UniProtKB-UniRule"/>
</dbReference>
<evidence type="ECO:0000313" key="8">
    <source>
        <dbReference type="EMBL" id="AJC73742.1"/>
    </source>
</evidence>
<dbReference type="PATRIC" id="fig|1123384.7.peg.1090"/>
<evidence type="ECO:0000256" key="6">
    <source>
        <dbReference type="HAMAP-Rule" id="MF_01877"/>
    </source>
</evidence>
<evidence type="ECO:0000256" key="3">
    <source>
        <dbReference type="ARBA" id="ARBA00022603"/>
    </source>
</evidence>
<dbReference type="HAMAP" id="MF_01877">
    <property type="entry name" value="16SrRNA_methyltr_I"/>
    <property type="match status" value="1"/>
</dbReference>
<proteinExistence type="inferred from homology"/>